<organism evidence="4 5">
    <name type="scientific">Entamoeba invadens IP1</name>
    <dbReference type="NCBI Taxonomy" id="370355"/>
    <lineage>
        <taxon>Eukaryota</taxon>
        <taxon>Amoebozoa</taxon>
        <taxon>Evosea</taxon>
        <taxon>Archamoebae</taxon>
        <taxon>Mastigamoebida</taxon>
        <taxon>Entamoebidae</taxon>
        <taxon>Entamoeba</taxon>
    </lineage>
</organism>
<feature type="non-terminal residue" evidence="4">
    <location>
        <position position="1"/>
    </location>
</feature>
<evidence type="ECO:0000256" key="2">
    <source>
        <dbReference type="PROSITE-ProRule" id="PRU00984"/>
    </source>
</evidence>
<feature type="domain" description="DOCKER" evidence="3">
    <location>
        <begin position="1"/>
        <end position="171"/>
    </location>
</feature>
<evidence type="ECO:0000313" key="5">
    <source>
        <dbReference type="Proteomes" id="UP000014680"/>
    </source>
</evidence>
<dbReference type="EMBL" id="KB206425">
    <property type="protein sequence ID" value="ELP91826.1"/>
    <property type="molecule type" value="Genomic_DNA"/>
</dbReference>
<evidence type="ECO:0000256" key="1">
    <source>
        <dbReference type="ARBA" id="ARBA00022658"/>
    </source>
</evidence>
<sequence length="171" mass="20145">TNVIKVDLDMNYLYDIISVESEQIKVEKKQPTYLNNSMFINKEFLFNVVFAAADAFRKQNLQQYAISLNNFVIPYCSSIGDFKTLSRCYVSVMQLYQDIKNVNKYVGFFYRVTFYGNAFEALFITFEDEKNNTSSRTNNNMNPQNNNKMGVFKREYIYRITRHLSTLTIIN</sequence>
<dbReference type="Pfam" id="PF06920">
    <property type="entry name" value="DHR-2_Lobe_A"/>
    <property type="match status" value="1"/>
</dbReference>
<name>A0A0A1UFP5_ENTIV</name>
<dbReference type="VEuPathDB" id="AmoebaDB:EIN_421950"/>
<dbReference type="Gene3D" id="1.25.40.410">
    <property type="match status" value="1"/>
</dbReference>
<dbReference type="GO" id="GO:0007264">
    <property type="term" value="P:small GTPase-mediated signal transduction"/>
    <property type="evidence" value="ECO:0007669"/>
    <property type="project" value="InterPro"/>
</dbReference>
<reference evidence="4 5" key="1">
    <citation type="submission" date="2012-10" db="EMBL/GenBank/DDBJ databases">
        <authorList>
            <person name="Zafar N."/>
            <person name="Inman J."/>
            <person name="Hall N."/>
            <person name="Lorenzi H."/>
            <person name="Caler E."/>
        </authorList>
    </citation>
    <scope>NUCLEOTIDE SEQUENCE [LARGE SCALE GENOMIC DNA]</scope>
    <source>
        <strain evidence="4 5">IP1</strain>
    </source>
</reference>
<accession>A0A0A1UFP5</accession>
<dbReference type="GeneID" id="14890807"/>
<dbReference type="InterPro" id="IPR043161">
    <property type="entry name" value="DOCK_C_lobe_A"/>
</dbReference>
<proteinExistence type="inferred from homology"/>
<dbReference type="PANTHER" id="PTHR23317:SF76">
    <property type="entry name" value="LD20667P"/>
    <property type="match status" value="1"/>
</dbReference>
<evidence type="ECO:0000313" key="4">
    <source>
        <dbReference type="EMBL" id="ELP91826.1"/>
    </source>
</evidence>
<keyword evidence="1" id="KW-0344">Guanine-nucleotide releasing factor</keyword>
<dbReference type="InterPro" id="IPR027357">
    <property type="entry name" value="DOCKER_dom"/>
</dbReference>
<evidence type="ECO:0000259" key="3">
    <source>
        <dbReference type="PROSITE" id="PS51651"/>
    </source>
</evidence>
<dbReference type="AlphaFoldDB" id="A0A0A1UFP5"/>
<dbReference type="KEGG" id="eiv:EIN_421950"/>
<dbReference type="GO" id="GO:0005085">
    <property type="term" value="F:guanyl-nucleotide exchange factor activity"/>
    <property type="evidence" value="ECO:0007669"/>
    <property type="project" value="UniProtKB-KW"/>
</dbReference>
<dbReference type="PROSITE" id="PS51651">
    <property type="entry name" value="DOCKER"/>
    <property type="match status" value="1"/>
</dbReference>
<protein>
    <recommendedName>
        <fullName evidence="3">DOCKER domain-containing protein</fullName>
    </recommendedName>
</protein>
<dbReference type="InterPro" id="IPR046769">
    <property type="entry name" value="DOCKER_Lobe_A"/>
</dbReference>
<gene>
    <name evidence="4" type="ORF">EIN_421950</name>
</gene>
<dbReference type="RefSeq" id="XP_004258597.1">
    <property type="nucleotide sequence ID" value="XM_004258549.1"/>
</dbReference>
<keyword evidence="5" id="KW-1185">Reference proteome</keyword>
<dbReference type="Proteomes" id="UP000014680">
    <property type="component" value="Unassembled WGS sequence"/>
</dbReference>
<comment type="similarity">
    <text evidence="2">Belongs to the DOCK family.</text>
</comment>
<dbReference type="InterPro" id="IPR026791">
    <property type="entry name" value="DOCK"/>
</dbReference>
<dbReference type="PANTHER" id="PTHR23317">
    <property type="entry name" value="DEDICATOR OF CYTOKINESIS DOCK"/>
    <property type="match status" value="1"/>
</dbReference>